<keyword evidence="2" id="KW-0547">Nucleotide-binding</keyword>
<dbReference type="GO" id="GO:0005525">
    <property type="term" value="F:GTP binding"/>
    <property type="evidence" value="ECO:0007669"/>
    <property type="project" value="UniProtKB-KW"/>
</dbReference>
<dbReference type="CDD" id="cd01852">
    <property type="entry name" value="AIG1"/>
    <property type="match status" value="1"/>
</dbReference>
<evidence type="ECO:0000313" key="5">
    <source>
        <dbReference type="Ensembl" id="ENSXMAP00000038625.1"/>
    </source>
</evidence>
<organism evidence="5 6">
    <name type="scientific">Xiphophorus maculatus</name>
    <name type="common">Southern platyfish</name>
    <name type="synonym">Platypoecilus maculatus</name>
    <dbReference type="NCBI Taxonomy" id="8083"/>
    <lineage>
        <taxon>Eukaryota</taxon>
        <taxon>Metazoa</taxon>
        <taxon>Chordata</taxon>
        <taxon>Craniata</taxon>
        <taxon>Vertebrata</taxon>
        <taxon>Euteleostomi</taxon>
        <taxon>Actinopterygii</taxon>
        <taxon>Neopterygii</taxon>
        <taxon>Teleostei</taxon>
        <taxon>Neoteleostei</taxon>
        <taxon>Acanthomorphata</taxon>
        <taxon>Ovalentaria</taxon>
        <taxon>Atherinomorphae</taxon>
        <taxon>Cyprinodontiformes</taxon>
        <taxon>Poeciliidae</taxon>
        <taxon>Poeciliinae</taxon>
        <taxon>Xiphophorus</taxon>
    </lineage>
</organism>
<dbReference type="Pfam" id="PF04548">
    <property type="entry name" value="AIG1"/>
    <property type="match status" value="1"/>
</dbReference>
<dbReference type="Ensembl" id="ENSXMAT00000023493.1">
    <property type="protein sequence ID" value="ENSXMAP00000038625.1"/>
    <property type="gene ID" value="ENSXMAG00000023591.1"/>
</dbReference>
<reference evidence="5" key="4">
    <citation type="submission" date="2025-09" db="UniProtKB">
        <authorList>
            <consortium name="Ensembl"/>
        </authorList>
    </citation>
    <scope>IDENTIFICATION</scope>
    <source>
        <strain evidence="5">JP 163 A</strain>
    </source>
</reference>
<protein>
    <recommendedName>
        <fullName evidence="4">AIG1-type G domain-containing protein</fullName>
    </recommendedName>
</protein>
<dbReference type="SUPFAM" id="SSF52540">
    <property type="entry name" value="P-loop containing nucleoside triphosphate hydrolases"/>
    <property type="match status" value="1"/>
</dbReference>
<dbReference type="Gene3D" id="3.40.50.300">
    <property type="entry name" value="P-loop containing nucleotide triphosphate hydrolases"/>
    <property type="match status" value="1"/>
</dbReference>
<dbReference type="PROSITE" id="PS51720">
    <property type="entry name" value="G_AIG1"/>
    <property type="match status" value="1"/>
</dbReference>
<dbReference type="STRING" id="8083.ENSXMAP00000038625"/>
<reference evidence="6" key="1">
    <citation type="submission" date="2012-01" db="EMBL/GenBank/DDBJ databases">
        <authorList>
            <person name="Walter R."/>
            <person name="Schartl M."/>
            <person name="Warren W."/>
        </authorList>
    </citation>
    <scope>NUCLEOTIDE SEQUENCE [LARGE SCALE GENOMIC DNA]</scope>
    <source>
        <strain evidence="6">JP 163 A</strain>
    </source>
</reference>
<reference evidence="6" key="2">
    <citation type="journal article" date="2013" name="Nat. Genet.">
        <title>The genome of the platyfish, Xiphophorus maculatus, provides insights into evolutionary adaptation and several complex traits.</title>
        <authorList>
            <person name="Schartl M."/>
            <person name="Walter R.B."/>
            <person name="Shen Y."/>
            <person name="Garcia T."/>
            <person name="Catchen J."/>
            <person name="Amores A."/>
            <person name="Braasch I."/>
            <person name="Chalopin D."/>
            <person name="Volff J.N."/>
            <person name="Lesch K.P."/>
            <person name="Bisazza A."/>
            <person name="Minx P."/>
            <person name="Hillier L."/>
            <person name="Wilson R.K."/>
            <person name="Fuerstenberg S."/>
            <person name="Boore J."/>
            <person name="Searle S."/>
            <person name="Postlethwait J.H."/>
            <person name="Warren W.C."/>
        </authorList>
    </citation>
    <scope>NUCLEOTIDE SEQUENCE [LARGE SCALE GENOMIC DNA]</scope>
    <source>
        <strain evidence="6">JP 163 A</strain>
    </source>
</reference>
<feature type="domain" description="AIG1-type G" evidence="4">
    <location>
        <begin position="1"/>
        <end position="200"/>
    </location>
</feature>
<keyword evidence="3" id="KW-0342">GTP-binding</keyword>
<name>A0A3B5R746_XIPMA</name>
<proteinExistence type="inferred from homology"/>
<dbReference type="InterPro" id="IPR027417">
    <property type="entry name" value="P-loop_NTPase"/>
</dbReference>
<dbReference type="InParanoid" id="A0A3B5R746"/>
<dbReference type="AlphaFoldDB" id="A0A3B5R746"/>
<accession>A0A3B5R746</accession>
<dbReference type="InterPro" id="IPR006703">
    <property type="entry name" value="G_AIG1"/>
</dbReference>
<evidence type="ECO:0000256" key="1">
    <source>
        <dbReference type="ARBA" id="ARBA00008535"/>
    </source>
</evidence>
<dbReference type="PANTHER" id="PTHR10903:SF170">
    <property type="entry name" value="GTPASE IMAP FAMILY MEMBER 7"/>
    <property type="match status" value="1"/>
</dbReference>
<keyword evidence="6" id="KW-1185">Reference proteome</keyword>
<evidence type="ECO:0000313" key="6">
    <source>
        <dbReference type="Proteomes" id="UP000002852"/>
    </source>
</evidence>
<comment type="similarity">
    <text evidence="1">Belongs to the TRAFAC class TrmE-Era-EngA-EngB-Septin-like GTPase superfamily. AIG1/Toc34/Toc159-like paraseptin GTPase family. IAN subfamily.</text>
</comment>
<dbReference type="OMA" id="CNAITIG"/>
<dbReference type="FunFam" id="3.40.50.300:FF:000366">
    <property type="entry name" value="GTPase, IMAP family member 2"/>
    <property type="match status" value="1"/>
</dbReference>
<sequence>LLGKTGVGKSATGNRITGKKAFESKVSFSSVTSVCQKETSDVAGLNLAVIDTPGLFETEKGNQEVVEKIARCISLAAPGPHVFLVVLQLNKFTTEDKKNTEIIQTMFGEEAARHTMVLFTHGDVLREANIRIEDLLETSQHLTDIISQCSILEKFEDKYHVFDNKVEDPGQVSKLVNKIIRMVERNRGNFYTKEMFEEAQRANHDEIKQQTKVYIEFWLGLEFISTQYNMISRCHLII</sequence>
<dbReference type="GeneTree" id="ENSGT01120000271858"/>
<dbReference type="Proteomes" id="UP000002852">
    <property type="component" value="Unassembled WGS sequence"/>
</dbReference>
<dbReference type="InterPro" id="IPR045058">
    <property type="entry name" value="GIMA/IAN/Toc"/>
</dbReference>
<evidence type="ECO:0000256" key="3">
    <source>
        <dbReference type="ARBA" id="ARBA00023134"/>
    </source>
</evidence>
<reference evidence="5" key="3">
    <citation type="submission" date="2025-08" db="UniProtKB">
        <authorList>
            <consortium name="Ensembl"/>
        </authorList>
    </citation>
    <scope>IDENTIFICATION</scope>
    <source>
        <strain evidence="5">JP 163 A</strain>
    </source>
</reference>
<evidence type="ECO:0000256" key="2">
    <source>
        <dbReference type="ARBA" id="ARBA00022741"/>
    </source>
</evidence>
<dbReference type="PANTHER" id="PTHR10903">
    <property type="entry name" value="GTPASE, IMAP FAMILY MEMBER-RELATED"/>
    <property type="match status" value="1"/>
</dbReference>
<evidence type="ECO:0000259" key="4">
    <source>
        <dbReference type="PROSITE" id="PS51720"/>
    </source>
</evidence>